<keyword evidence="4" id="KW-1003">Cell membrane</keyword>
<evidence type="ECO:0000259" key="8">
    <source>
        <dbReference type="PROSITE" id="PS50893"/>
    </source>
</evidence>
<dbReference type="GO" id="GO:0016887">
    <property type="term" value="F:ATP hydrolysis activity"/>
    <property type="evidence" value="ECO:0007669"/>
    <property type="project" value="InterPro"/>
</dbReference>
<dbReference type="PANTHER" id="PTHR43297">
    <property type="entry name" value="OLIGOPEPTIDE TRANSPORT ATP-BINDING PROTEIN APPD"/>
    <property type="match status" value="1"/>
</dbReference>
<evidence type="ECO:0000256" key="4">
    <source>
        <dbReference type="ARBA" id="ARBA00022475"/>
    </source>
</evidence>
<gene>
    <name evidence="9" type="ORF">HMPREF9470_02328</name>
</gene>
<dbReference type="SUPFAM" id="SSF52540">
    <property type="entry name" value="P-loop containing nucleoside triphosphate hydrolases"/>
    <property type="match status" value="2"/>
</dbReference>
<dbReference type="InterPro" id="IPR003593">
    <property type="entry name" value="AAA+_ATPase"/>
</dbReference>
<dbReference type="GO" id="GO:0005886">
    <property type="term" value="C:plasma membrane"/>
    <property type="evidence" value="ECO:0007669"/>
    <property type="project" value="UniProtKB-SubCell"/>
</dbReference>
<protein>
    <recommendedName>
        <fullName evidence="8">ABC transporter domain-containing protein</fullName>
    </recommendedName>
</protein>
<proteinExistence type="inferred from homology"/>
<dbReference type="PROSITE" id="PS50893">
    <property type="entry name" value="ABC_TRANSPORTER_2"/>
    <property type="match status" value="2"/>
</dbReference>
<dbReference type="Pfam" id="PF08352">
    <property type="entry name" value="oligo_HPY"/>
    <property type="match status" value="2"/>
</dbReference>
<dbReference type="AlphaFoldDB" id="A0A0J9C5F3"/>
<evidence type="ECO:0000256" key="7">
    <source>
        <dbReference type="ARBA" id="ARBA00023136"/>
    </source>
</evidence>
<dbReference type="InterPro" id="IPR003439">
    <property type="entry name" value="ABC_transporter-like_ATP-bd"/>
</dbReference>
<comment type="subcellular location">
    <subcellularLocation>
        <location evidence="1">Cell membrane</location>
        <topology evidence="1">Peripheral membrane protein</topology>
    </subcellularLocation>
</comment>
<evidence type="ECO:0000256" key="3">
    <source>
        <dbReference type="ARBA" id="ARBA00022448"/>
    </source>
</evidence>
<evidence type="ECO:0000256" key="2">
    <source>
        <dbReference type="ARBA" id="ARBA00005417"/>
    </source>
</evidence>
<evidence type="ECO:0000256" key="6">
    <source>
        <dbReference type="ARBA" id="ARBA00022840"/>
    </source>
</evidence>
<keyword evidence="5" id="KW-0547">Nucleotide-binding</keyword>
<comment type="caution">
    <text evidence="9">The sequence shown here is derived from an EMBL/GenBank/DDBJ whole genome shotgun (WGS) entry which is preliminary data.</text>
</comment>
<dbReference type="PANTHER" id="PTHR43297:SF2">
    <property type="entry name" value="DIPEPTIDE TRANSPORT ATP-BINDING PROTEIN DPPD"/>
    <property type="match status" value="1"/>
</dbReference>
<dbReference type="EMBL" id="ADLK01000019">
    <property type="protein sequence ID" value="KMW20313.1"/>
    <property type="molecule type" value="Genomic_DNA"/>
</dbReference>
<dbReference type="CDD" id="cd03257">
    <property type="entry name" value="ABC_NikE_OppD_transporters"/>
    <property type="match status" value="2"/>
</dbReference>
<dbReference type="InterPro" id="IPR027417">
    <property type="entry name" value="P-loop_NTPase"/>
</dbReference>
<sequence length="679" mass="76519">MEHLLEIKNIETCFKTDGQMVKAVDGVSLYLDPGEIIGIVGESGSGKSVTMMSMLQLISSPGKITGGEVYIQGEEQNMLELGVDSEKMRHMRGGKVSMIFQEPMTSLNPVLTIGYQIQENIIEHLKMSKEDAKKRTIEMLKLVNIPDAEQRFDYYPQQFSGGMRQRIMIAMAMSSEPTVLVADEATTALDVTTQAQLLEMIRDIAKKTNTAVIIVTHNLGIVARFAERIYVMYSGSVVEMTDAKRLFANPEHPYTRALLRAIPRLDDPKDRILIPIEGLPPNPATRPSYCPFYERCEYRMDRCRECAKPGLKELEKEHFAACHLTEEEKAAKAKEIADKEVKKAPKILVGDELCLNVKNVRKYFPIYSGMMRKKTGEVKAIEDINFYAKKGETLGIVGESGCGKTTLARCIMRVYKPEEGEIIFNGTDIAGFNDRQMYPFRRKISMIFQDPFSSLDPRQTAESIVGESLLLHKLVKNKAEYNARVDELFRIVGLDPALKYRVPHEFSGGQRQRIGIARALSSEPDMIICDEPISALDVSIQAQIINLLEELQSQLGLTYLFIAHDLAVVKHISNRILVMYLGRVVEIADCDELYSNTLHPYTKTLLSAVPVADPAVEESRERVPIRGEVPSLTKRPEGCPFHDRCSHVCDRCRREVPVLKDVGKGHEVACFLYEQQFNK</sequence>
<dbReference type="GeneID" id="93161729"/>
<dbReference type="NCBIfam" id="TIGR01727">
    <property type="entry name" value="oligo_HPY"/>
    <property type="match status" value="2"/>
</dbReference>
<dbReference type="PROSITE" id="PS00211">
    <property type="entry name" value="ABC_TRANSPORTER_1"/>
    <property type="match status" value="2"/>
</dbReference>
<dbReference type="InterPro" id="IPR050388">
    <property type="entry name" value="ABC_Ni/Peptide_Import"/>
</dbReference>
<keyword evidence="3" id="KW-0813">Transport</keyword>
<evidence type="ECO:0000256" key="5">
    <source>
        <dbReference type="ARBA" id="ARBA00022741"/>
    </source>
</evidence>
<keyword evidence="6" id="KW-0067">ATP-binding</keyword>
<evidence type="ECO:0000256" key="1">
    <source>
        <dbReference type="ARBA" id="ARBA00004202"/>
    </source>
</evidence>
<evidence type="ECO:0000313" key="10">
    <source>
        <dbReference type="Proteomes" id="UP000037392"/>
    </source>
</evidence>
<dbReference type="InterPro" id="IPR013563">
    <property type="entry name" value="Oligopep_ABC_C"/>
</dbReference>
<dbReference type="PATRIC" id="fig|742734.4.peg.2504"/>
<reference evidence="9 10" key="1">
    <citation type="submission" date="2011-04" db="EMBL/GenBank/DDBJ databases">
        <title>The Genome Sequence of Clostridium citroniae WAL-19142.</title>
        <authorList>
            <consortium name="The Broad Institute Genome Sequencing Platform"/>
            <person name="Earl A."/>
            <person name="Ward D."/>
            <person name="Feldgarden M."/>
            <person name="Gevers D."/>
            <person name="Warren Y.A."/>
            <person name="Tyrrell K.L."/>
            <person name="Citron D.M."/>
            <person name="Goldstein E.J."/>
            <person name="Daigneault M."/>
            <person name="Allen-Vercoe E."/>
            <person name="Young S.K."/>
            <person name="Zeng Q."/>
            <person name="Gargeya S."/>
            <person name="Fitzgerald M."/>
            <person name="Haas B."/>
            <person name="Abouelleil A."/>
            <person name="Alvarado L."/>
            <person name="Arachchi H.M."/>
            <person name="Berlin A."/>
            <person name="Brown A."/>
            <person name="Chapman S.B."/>
            <person name="Chen Z."/>
            <person name="Dunbar C."/>
            <person name="Freedman E."/>
            <person name="Gearin G."/>
            <person name="Gellesch M."/>
            <person name="Goldberg J."/>
            <person name="Griggs A."/>
            <person name="Gujja S."/>
            <person name="Heilman E.R."/>
            <person name="Heiman D."/>
            <person name="Howarth C."/>
            <person name="Larson L."/>
            <person name="Lui A."/>
            <person name="MacDonald P.J."/>
            <person name="Mehta T."/>
            <person name="Montmayeur A."/>
            <person name="Murphy C."/>
            <person name="Neiman D."/>
            <person name="Pearson M."/>
            <person name="Priest M."/>
            <person name="Roberts A."/>
            <person name="Saif S."/>
            <person name="Shea T."/>
            <person name="Shenoy N."/>
            <person name="Sisk P."/>
            <person name="Stolte C."/>
            <person name="Sykes S."/>
            <person name="White J."/>
            <person name="Yandava C."/>
            <person name="Wortman J."/>
            <person name="Nusbaum C."/>
            <person name="Birren B."/>
        </authorList>
    </citation>
    <scope>NUCLEOTIDE SEQUENCE [LARGE SCALE GENOMIC DNA]</scope>
    <source>
        <strain evidence="9 10">WAL-19142</strain>
    </source>
</reference>
<dbReference type="OrthoDB" id="9806285at2"/>
<name>A0A0J9C5F3_9FIRM</name>
<keyword evidence="7" id="KW-0472">Membrane</keyword>
<accession>A0A0J9C5F3</accession>
<dbReference type="SMART" id="SM00382">
    <property type="entry name" value="AAA"/>
    <property type="match status" value="2"/>
</dbReference>
<dbReference type="GO" id="GO:0015833">
    <property type="term" value="P:peptide transport"/>
    <property type="evidence" value="ECO:0007669"/>
    <property type="project" value="InterPro"/>
</dbReference>
<comment type="similarity">
    <text evidence="2">Belongs to the ABC transporter superfamily.</text>
</comment>
<dbReference type="RefSeq" id="WP_048929874.1">
    <property type="nucleotide sequence ID" value="NZ_KQ235877.1"/>
</dbReference>
<dbReference type="InterPro" id="IPR017871">
    <property type="entry name" value="ABC_transporter-like_CS"/>
</dbReference>
<dbReference type="NCBIfam" id="NF007739">
    <property type="entry name" value="PRK10419.1"/>
    <property type="match status" value="2"/>
</dbReference>
<dbReference type="GO" id="GO:0005524">
    <property type="term" value="F:ATP binding"/>
    <property type="evidence" value="ECO:0007669"/>
    <property type="project" value="UniProtKB-KW"/>
</dbReference>
<feature type="domain" description="ABC transporter" evidence="8">
    <location>
        <begin position="355"/>
        <end position="606"/>
    </location>
</feature>
<evidence type="ECO:0000313" key="9">
    <source>
        <dbReference type="EMBL" id="KMW20313.1"/>
    </source>
</evidence>
<dbReference type="Proteomes" id="UP000037392">
    <property type="component" value="Unassembled WGS sequence"/>
</dbReference>
<feature type="domain" description="ABC transporter" evidence="8">
    <location>
        <begin position="5"/>
        <end position="259"/>
    </location>
</feature>
<dbReference type="FunFam" id="3.40.50.300:FF:000016">
    <property type="entry name" value="Oligopeptide ABC transporter ATP-binding component"/>
    <property type="match status" value="2"/>
</dbReference>
<dbReference type="Gene3D" id="3.40.50.300">
    <property type="entry name" value="P-loop containing nucleotide triphosphate hydrolases"/>
    <property type="match status" value="2"/>
</dbReference>
<dbReference type="NCBIfam" id="NF008453">
    <property type="entry name" value="PRK11308.1"/>
    <property type="match status" value="2"/>
</dbReference>
<organism evidence="9 10">
    <name type="scientific">[Clostridium] citroniae WAL-19142</name>
    <dbReference type="NCBI Taxonomy" id="742734"/>
    <lineage>
        <taxon>Bacteria</taxon>
        <taxon>Bacillati</taxon>
        <taxon>Bacillota</taxon>
        <taxon>Clostridia</taxon>
        <taxon>Lachnospirales</taxon>
        <taxon>Lachnospiraceae</taxon>
        <taxon>Enterocloster</taxon>
    </lineage>
</organism>
<dbReference type="Pfam" id="PF00005">
    <property type="entry name" value="ABC_tran"/>
    <property type="match status" value="2"/>
</dbReference>